<proteinExistence type="predicted"/>
<accession>A0AAC8Q9G5</accession>
<dbReference type="EMBL" id="QUMU01000015">
    <property type="protein sequence ID" value="REG24012.1"/>
    <property type="molecule type" value="Genomic_DNA"/>
</dbReference>
<dbReference type="EMBL" id="CP011509">
    <property type="protein sequence ID" value="AKJ03483.1"/>
    <property type="molecule type" value="Genomic_DNA"/>
</dbReference>
<dbReference type="InterPro" id="IPR016119">
    <property type="entry name" value="Br/Cl_peroxidase_C"/>
</dbReference>
<keyword evidence="4" id="KW-1185">Reference proteome</keyword>
<dbReference type="GO" id="GO:0004601">
    <property type="term" value="F:peroxidase activity"/>
    <property type="evidence" value="ECO:0007669"/>
    <property type="project" value="InterPro"/>
</dbReference>
<sequence>MAKAHTLTDNFNDNTPDTSKWTGFNAEIQEVNQRLEIRPLPNTASGTRILTSAATYDLTGSCVRVEVLRTLRAPNAYTLLGVRNSTGSLYISVSDGWLSCRQQLSGTFTTLARISYDPALHRWWQLRELNGITHWEVSGDGQHWTRVFSTSNPMDLTAVTLKLQAGTDSAIPSPGVAIFDSFNTPSAGPSRRVEERRLSAQRVREQAAALAAGRHHAEHANNNDEVNYPSQSFIGNYSKSLKHDAVGDPDPVSYGSLLRALESRDPGDFEELLQPPGAKKFTNPQSGFAFELEGADTQEFTQPPAPRFDSEQTAAEAGELYWMALARDVPFINYTAEAGTAGSVLAQAISSLNTEFPWFGGTVPVTAQNVFRGIYPGEQVGPYVSQFLLKGNVDPRKPDGQGRDANEGYITYGSQVIDQRQWTVKGFPELGAAADYLTRFTEDWLPVQNGRDDRGKDQFDLTRRRFIRNLRDGAHFVHFDQVVNAWWNTAFFLLSEPHGNQNMGNAAGTGRPQVDMEFPNNPGNPYDPPGTAGDSRTQVGFATFGPIHLLQTLNEVAGRAGRAVWWQKWGVHRRLRPEEYGGRIDNQFNNRRTYPLHASILNSLSTGGLSPYFPERYNSYLLPQAFPEGSPTHPAYGAGHATISGACATILKAFFDESAPVEAPMVANADGTSLVGYTGADAAQMTVGGELNKLAGNIALFRNAGGVHWRSDYTESLPLGEAVAIALLQEMSLTYNEDDAFCQFTRFDGVTIRIHRGVVEPVK</sequence>
<dbReference type="Gene3D" id="1.10.606.10">
    <property type="entry name" value="Vanadium-containing Chloroperoxidase, domain 2"/>
    <property type="match status" value="1"/>
</dbReference>
<dbReference type="AlphaFoldDB" id="A0AAC8Q9G5"/>
<dbReference type="KEGG" id="age:AA314_05109"/>
<dbReference type="Proteomes" id="UP000256345">
    <property type="component" value="Unassembled WGS sequence"/>
</dbReference>
<dbReference type="Proteomes" id="UP000035579">
    <property type="component" value="Chromosome"/>
</dbReference>
<dbReference type="InterPro" id="IPR036938">
    <property type="entry name" value="PAP2/HPO_sf"/>
</dbReference>
<evidence type="ECO:0000313" key="2">
    <source>
        <dbReference type="EMBL" id="REG24012.1"/>
    </source>
</evidence>
<organism evidence="1 3">
    <name type="scientific">Archangium gephyra</name>
    <dbReference type="NCBI Taxonomy" id="48"/>
    <lineage>
        <taxon>Bacteria</taxon>
        <taxon>Pseudomonadati</taxon>
        <taxon>Myxococcota</taxon>
        <taxon>Myxococcia</taxon>
        <taxon>Myxococcales</taxon>
        <taxon>Cystobacterineae</taxon>
        <taxon>Archangiaceae</taxon>
        <taxon>Archangium</taxon>
    </lineage>
</organism>
<dbReference type="PANTHER" id="PTHR34599:SF1">
    <property type="entry name" value="PHOSPHATIDIC ACID PHOSPHATASE TYPE 2_HALOPEROXIDASE DOMAIN-CONTAINING PROTEIN"/>
    <property type="match status" value="1"/>
</dbReference>
<protein>
    <submittedName>
        <fullName evidence="1">Vanadium haloperoxidase</fullName>
    </submittedName>
</protein>
<dbReference type="SUPFAM" id="SSF48317">
    <property type="entry name" value="Acid phosphatase/Vanadium-dependent haloperoxidase"/>
    <property type="match status" value="1"/>
</dbReference>
<gene>
    <name evidence="1" type="ORF">AA314_05109</name>
    <name evidence="2" type="ORF">ATI61_11551</name>
</gene>
<dbReference type="RefSeq" id="WP_053066675.1">
    <property type="nucleotide sequence ID" value="NZ_CP011509.1"/>
</dbReference>
<dbReference type="InterPro" id="IPR052559">
    <property type="entry name" value="V-haloperoxidase"/>
</dbReference>
<dbReference type="CDD" id="cd03398">
    <property type="entry name" value="PAP2_haloperoxidase"/>
    <property type="match status" value="1"/>
</dbReference>
<evidence type="ECO:0000313" key="4">
    <source>
        <dbReference type="Proteomes" id="UP000256345"/>
    </source>
</evidence>
<name>A0AAC8Q9G5_9BACT</name>
<dbReference type="PANTHER" id="PTHR34599">
    <property type="entry name" value="PEROXIDASE-RELATED"/>
    <property type="match status" value="1"/>
</dbReference>
<evidence type="ECO:0000313" key="3">
    <source>
        <dbReference type="Proteomes" id="UP000035579"/>
    </source>
</evidence>
<reference evidence="2 4" key="2">
    <citation type="submission" date="2018-08" db="EMBL/GenBank/DDBJ databases">
        <title>Genomic Encyclopedia of Archaeal and Bacterial Type Strains, Phase II (KMG-II): from individual species to whole genera.</title>
        <authorList>
            <person name="Goeker M."/>
        </authorList>
    </citation>
    <scope>NUCLEOTIDE SEQUENCE [LARGE SCALE GENOMIC DNA]</scope>
    <source>
        <strain evidence="2 4">DSM 2261</strain>
    </source>
</reference>
<evidence type="ECO:0000313" key="1">
    <source>
        <dbReference type="EMBL" id="AKJ03483.1"/>
    </source>
</evidence>
<reference evidence="1 3" key="1">
    <citation type="submission" date="2015-05" db="EMBL/GenBank/DDBJ databases">
        <title>Genome assembly of Archangium gephyra DSM 2261.</title>
        <authorList>
            <person name="Sharma G."/>
            <person name="Subramanian S."/>
        </authorList>
    </citation>
    <scope>NUCLEOTIDE SEQUENCE [LARGE SCALE GENOMIC DNA]</scope>
    <source>
        <strain evidence="1 3">DSM 2261</strain>
    </source>
</reference>